<sequence>MDFYFWGHLKQIVYSTRIADVDHLRQQIIRGCNHIDGNSNLLDKVYENFDHRLELCINANGEHFDHL</sequence>
<dbReference type="InterPro" id="IPR036397">
    <property type="entry name" value="RNaseH_sf"/>
</dbReference>
<proteinExistence type="predicted"/>
<comment type="caution">
    <text evidence="1">The sequence shown here is derived from an EMBL/GenBank/DDBJ whole genome shotgun (WGS) entry which is preliminary data.</text>
</comment>
<dbReference type="GO" id="GO:0003676">
    <property type="term" value="F:nucleic acid binding"/>
    <property type="evidence" value="ECO:0007669"/>
    <property type="project" value="InterPro"/>
</dbReference>
<dbReference type="OrthoDB" id="10024116at2759"/>
<accession>A0A177AWB0</accession>
<keyword evidence="2" id="KW-1185">Reference proteome</keyword>
<dbReference type="Gene3D" id="3.30.420.10">
    <property type="entry name" value="Ribonuclease H-like superfamily/Ribonuclease H"/>
    <property type="match status" value="1"/>
</dbReference>
<evidence type="ECO:0000313" key="1">
    <source>
        <dbReference type="EMBL" id="OAF65701.1"/>
    </source>
</evidence>
<dbReference type="PANTHER" id="PTHR47326:SF1">
    <property type="entry name" value="HTH PSQ-TYPE DOMAIN-CONTAINING PROTEIN"/>
    <property type="match status" value="1"/>
</dbReference>
<gene>
    <name evidence="1" type="ORF">A3Q56_06586</name>
</gene>
<protein>
    <submittedName>
        <fullName evidence="1">Uncharacterized protein</fullName>
    </submittedName>
</protein>
<organism evidence="1 2">
    <name type="scientific">Intoshia linei</name>
    <dbReference type="NCBI Taxonomy" id="1819745"/>
    <lineage>
        <taxon>Eukaryota</taxon>
        <taxon>Metazoa</taxon>
        <taxon>Spiralia</taxon>
        <taxon>Lophotrochozoa</taxon>
        <taxon>Mesozoa</taxon>
        <taxon>Orthonectida</taxon>
        <taxon>Rhopaluridae</taxon>
        <taxon>Intoshia</taxon>
    </lineage>
</organism>
<dbReference type="PANTHER" id="PTHR47326">
    <property type="entry name" value="TRANSPOSABLE ELEMENT TC3 TRANSPOSASE-LIKE PROTEIN"/>
    <property type="match status" value="1"/>
</dbReference>
<dbReference type="AlphaFoldDB" id="A0A177AWB0"/>
<name>A0A177AWB0_9BILA</name>
<evidence type="ECO:0000313" key="2">
    <source>
        <dbReference type="Proteomes" id="UP000078046"/>
    </source>
</evidence>
<dbReference type="Proteomes" id="UP000078046">
    <property type="component" value="Unassembled WGS sequence"/>
</dbReference>
<dbReference type="EMBL" id="LWCA01001182">
    <property type="protein sequence ID" value="OAF65701.1"/>
    <property type="molecule type" value="Genomic_DNA"/>
</dbReference>
<reference evidence="1 2" key="1">
    <citation type="submission" date="2016-04" db="EMBL/GenBank/DDBJ databases">
        <title>The genome of Intoshia linei affirms orthonectids as highly simplified spiralians.</title>
        <authorList>
            <person name="Mikhailov K.V."/>
            <person name="Slusarev G.S."/>
            <person name="Nikitin M.A."/>
            <person name="Logacheva M.D."/>
            <person name="Penin A."/>
            <person name="Aleoshin V."/>
            <person name="Panchin Y.V."/>
        </authorList>
    </citation>
    <scope>NUCLEOTIDE SEQUENCE [LARGE SCALE GENOMIC DNA]</scope>
    <source>
        <strain evidence="1">Intl2013</strain>
        <tissue evidence="1">Whole animal</tissue>
    </source>
</reference>